<proteinExistence type="predicted"/>
<evidence type="ECO:0000259" key="1">
    <source>
        <dbReference type="Pfam" id="PF09359"/>
    </source>
</evidence>
<evidence type="ECO:0000313" key="3">
    <source>
        <dbReference type="Proteomes" id="UP000317371"/>
    </source>
</evidence>
<dbReference type="Proteomes" id="UP000317371">
    <property type="component" value="Unassembled WGS sequence"/>
</dbReference>
<keyword evidence="3" id="KW-1185">Reference proteome</keyword>
<dbReference type="EMBL" id="VIGC01000009">
    <property type="protein sequence ID" value="TQE96131.1"/>
    <property type="molecule type" value="Genomic_DNA"/>
</dbReference>
<organism evidence="2 3">
    <name type="scientific">Litorilinea aerophila</name>
    <dbReference type="NCBI Taxonomy" id="1204385"/>
    <lineage>
        <taxon>Bacteria</taxon>
        <taxon>Bacillati</taxon>
        <taxon>Chloroflexota</taxon>
        <taxon>Caldilineae</taxon>
        <taxon>Caldilineales</taxon>
        <taxon>Caldilineaceae</taxon>
        <taxon>Litorilinea</taxon>
    </lineage>
</organism>
<evidence type="ECO:0000313" key="2">
    <source>
        <dbReference type="EMBL" id="TQE96131.1"/>
    </source>
</evidence>
<protein>
    <submittedName>
        <fullName evidence="2">Polyphosphate polymerase domain-containing protein</fullName>
    </submittedName>
</protein>
<dbReference type="AlphaFoldDB" id="A0A540VHG6"/>
<dbReference type="Pfam" id="PF09359">
    <property type="entry name" value="VTC"/>
    <property type="match status" value="1"/>
</dbReference>
<dbReference type="InterPro" id="IPR042267">
    <property type="entry name" value="VTC_sf"/>
</dbReference>
<dbReference type="OrthoDB" id="148766at2"/>
<dbReference type="InParanoid" id="A0A540VHG6"/>
<dbReference type="InterPro" id="IPR018966">
    <property type="entry name" value="VTC_domain"/>
</dbReference>
<accession>A0A540VHG6</accession>
<comment type="caution">
    <text evidence="2">The sequence shown here is derived from an EMBL/GenBank/DDBJ whole genome shotgun (WGS) entry which is preliminary data.</text>
</comment>
<feature type="domain" description="VTC" evidence="1">
    <location>
        <begin position="19"/>
        <end position="249"/>
    </location>
</feature>
<name>A0A540VHG6_9CHLR</name>
<sequence>MQAIDRSSSAHLRVKTRLRYELKYLLRREQYQAVAEELTQYMVPDPNGDALGGYRIASVYFDTPDLRSFWDKLDGHRERRKIRVRAYGNQPIGPDTPVYLEVKHRVDQLMGKRRIQLPYAQAMDFDRLDQAYQATADPSERALLGEICWLYYTLQLHPTCVVTYHRRAFQGNEYYPDLRITFDTDLKGRTHDLSLLSTGHAQNHYFLPPDFCIMEVKVNHNVPYWLAQLLSRHRCTFQRISKYCLALQQSRRIAGRRRMLIYPGSDGASP</sequence>
<dbReference type="RefSeq" id="WP_141609684.1">
    <property type="nucleotide sequence ID" value="NZ_VIGC02000009.1"/>
</dbReference>
<reference evidence="2 3" key="1">
    <citation type="submission" date="2019-06" db="EMBL/GenBank/DDBJ databases">
        <title>Genome sequence of Litorilinea aerophila BAA-2444.</title>
        <authorList>
            <person name="Maclea K.S."/>
            <person name="Maurais E.G."/>
            <person name="Iannazzi L.C."/>
        </authorList>
    </citation>
    <scope>NUCLEOTIDE SEQUENCE [LARGE SCALE GENOMIC DNA]</scope>
    <source>
        <strain evidence="2 3">ATCC BAA-2444</strain>
    </source>
</reference>
<gene>
    <name evidence="2" type="ORF">FKZ61_08580</name>
</gene>
<dbReference type="Gene3D" id="3.20.100.30">
    <property type="entry name" value="VTC, catalytic tunnel domain"/>
    <property type="match status" value="1"/>
</dbReference>
<dbReference type="CDD" id="cd07750">
    <property type="entry name" value="PolyPPase_VTC_like"/>
    <property type="match status" value="1"/>
</dbReference>
<dbReference type="GO" id="GO:0006799">
    <property type="term" value="P:polyphosphate biosynthetic process"/>
    <property type="evidence" value="ECO:0007669"/>
    <property type="project" value="UniProtKB-ARBA"/>
</dbReference>